<evidence type="ECO:0008006" key="3">
    <source>
        <dbReference type="Google" id="ProtNLM"/>
    </source>
</evidence>
<dbReference type="PANTHER" id="PTHR12393:SF6">
    <property type="entry name" value="SPHINGOMYELIN PHOSPHODIESTERASE 2"/>
    <property type="match status" value="1"/>
</dbReference>
<name>A0A9W6B9V7_9CHLO</name>
<dbReference type="EMBL" id="BRXU01000001">
    <property type="protein sequence ID" value="GLC47722.1"/>
    <property type="molecule type" value="Genomic_DNA"/>
</dbReference>
<dbReference type="SUPFAM" id="SSF48403">
    <property type="entry name" value="Ankyrin repeat"/>
    <property type="match status" value="1"/>
</dbReference>
<organism evidence="1 2">
    <name type="scientific">Pleodorina starrii</name>
    <dbReference type="NCBI Taxonomy" id="330485"/>
    <lineage>
        <taxon>Eukaryota</taxon>
        <taxon>Viridiplantae</taxon>
        <taxon>Chlorophyta</taxon>
        <taxon>core chlorophytes</taxon>
        <taxon>Chlorophyceae</taxon>
        <taxon>CS clade</taxon>
        <taxon>Chlamydomonadales</taxon>
        <taxon>Volvocaceae</taxon>
        <taxon>Pleodorina</taxon>
    </lineage>
</organism>
<dbReference type="GO" id="GO:0004620">
    <property type="term" value="F:phospholipase activity"/>
    <property type="evidence" value="ECO:0007669"/>
    <property type="project" value="TreeGrafter"/>
</dbReference>
<comment type="caution">
    <text evidence="1">The sequence shown here is derived from an EMBL/GenBank/DDBJ whole genome shotgun (WGS) entry which is preliminary data.</text>
</comment>
<dbReference type="Gene3D" id="1.25.40.20">
    <property type="entry name" value="Ankyrin repeat-containing domain"/>
    <property type="match status" value="2"/>
</dbReference>
<accession>A0A9W6B9V7</accession>
<dbReference type="PANTHER" id="PTHR12393">
    <property type="entry name" value="SPHINGOMYELIN PHOSPHODIESTERASE RELATED"/>
    <property type="match status" value="1"/>
</dbReference>
<dbReference type="GO" id="GO:0030149">
    <property type="term" value="P:sphingolipid catabolic process"/>
    <property type="evidence" value="ECO:0007669"/>
    <property type="project" value="TreeGrafter"/>
</dbReference>
<gene>
    <name evidence="1" type="primary">PLEST000690</name>
    <name evidence="1" type="ORF">PLESTB_000018800</name>
</gene>
<dbReference type="GO" id="GO:0005783">
    <property type="term" value="C:endoplasmic reticulum"/>
    <property type="evidence" value="ECO:0007669"/>
    <property type="project" value="TreeGrafter"/>
</dbReference>
<dbReference type="GO" id="GO:0016020">
    <property type="term" value="C:membrane"/>
    <property type="evidence" value="ECO:0007669"/>
    <property type="project" value="TreeGrafter"/>
</dbReference>
<evidence type="ECO:0000313" key="1">
    <source>
        <dbReference type="EMBL" id="GLC47722.1"/>
    </source>
</evidence>
<proteinExistence type="predicted"/>
<dbReference type="Proteomes" id="UP001165080">
    <property type="component" value="Unassembled WGS sequence"/>
</dbReference>
<dbReference type="InterPro" id="IPR036770">
    <property type="entry name" value="Ankyrin_rpt-contain_sf"/>
</dbReference>
<dbReference type="OrthoDB" id="530303at2759"/>
<dbReference type="AlphaFoldDB" id="A0A9W6B9V7"/>
<protein>
    <recommendedName>
        <fullName evidence="3">Ankyrin repeat domain-containing protein</fullName>
    </recommendedName>
</protein>
<sequence>MEADTSVSWDALTADVVERIAAFLPPNEVACNLRFLNKAVAKVLLRWKLVRLSQPVPHHAFIRRWGHEHSMSHLTLKQRKHLVCLLARCGSIANLEAAVSVAGCPLTHEVFKAAATAGHLDACIWLHDHDCAHNYRSVIQAAGSNGHVAVVRWVLRQAPDPGALVRLAEIGLVAAAGAGHRDLCEELLAAGARGVVLSLAAPSAAKGGHVELTQWLLEQGGPRFHNADVNDPSLLLEAAYGFDLPVLQRLYHARLGGSPATPGCDGGGGSGAGGGSGGVSSRDDFALHWGERVALQAVISPTLDWREKVEWLEAGAGCRLGDSGGDGGGGGGGGRVLLGWNGVFERRAEERDALERVMFLQQRGLVDYGDLLRVAVARGNLAVVRHLRAQGLLEQVPRGCDLTEEAAAGGDVAMLGELLAAGWPIGPEAPRAAATHGHLHVLRWMLSEGEGGGEGEGAPDGAAEAAVASVVMRKAMREADGGLLRCAAGSGSLELVEWLWERGCRDWGERAFEAAVGAGSSALLEWLVARGCPMGATGQAYLIASRNGDIATLACLRRLGCTWDQDRDRAGGTFFLQALGGQGGFAPCSLAVLRWLAAEGCPVDWEAARARVAGRQDGWAASVLAWMDARMAAGAASGVAEAEADGGVPLGREAAALAGGRVGAGHGHPRA</sequence>
<evidence type="ECO:0000313" key="2">
    <source>
        <dbReference type="Proteomes" id="UP001165080"/>
    </source>
</evidence>
<dbReference type="GO" id="GO:0046513">
    <property type="term" value="P:ceramide biosynthetic process"/>
    <property type="evidence" value="ECO:0007669"/>
    <property type="project" value="TreeGrafter"/>
</dbReference>
<dbReference type="GO" id="GO:0071944">
    <property type="term" value="C:cell periphery"/>
    <property type="evidence" value="ECO:0007669"/>
    <property type="project" value="TreeGrafter"/>
</dbReference>
<reference evidence="1 2" key="1">
    <citation type="journal article" date="2023" name="Commun. Biol.">
        <title>Reorganization of the ancestral sex-determining regions during the evolution of trioecy in Pleodorina starrii.</title>
        <authorList>
            <person name="Takahashi K."/>
            <person name="Suzuki S."/>
            <person name="Kawai-Toyooka H."/>
            <person name="Yamamoto K."/>
            <person name="Hamaji T."/>
            <person name="Ootsuki R."/>
            <person name="Yamaguchi H."/>
            <person name="Kawachi M."/>
            <person name="Higashiyama T."/>
            <person name="Nozaki H."/>
        </authorList>
    </citation>
    <scope>NUCLEOTIDE SEQUENCE [LARGE SCALE GENOMIC DNA]</scope>
    <source>
        <strain evidence="1 2">NIES-4479</strain>
    </source>
</reference>
<dbReference type="SUPFAM" id="SSF140860">
    <property type="entry name" value="Pseudo ankyrin repeat-like"/>
    <property type="match status" value="1"/>
</dbReference>
<keyword evidence="2" id="KW-1185">Reference proteome</keyword>